<dbReference type="Gene3D" id="3.30.40.10">
    <property type="entry name" value="Zinc/RING finger domain, C3HC4 (zinc finger)"/>
    <property type="match status" value="1"/>
</dbReference>
<accession>A0A6D2IWS9</accession>
<evidence type="ECO:0000256" key="2">
    <source>
        <dbReference type="ARBA" id="ARBA00001947"/>
    </source>
</evidence>
<dbReference type="SUPFAM" id="SSF57850">
    <property type="entry name" value="RING/U-box"/>
    <property type="match status" value="2"/>
</dbReference>
<evidence type="ECO:0000313" key="18">
    <source>
        <dbReference type="Proteomes" id="UP000467841"/>
    </source>
</evidence>
<dbReference type="InterPro" id="IPR031127">
    <property type="entry name" value="E3_UB_ligase_RBR"/>
</dbReference>
<reference evidence="17 18" key="1">
    <citation type="submission" date="2020-01" db="EMBL/GenBank/DDBJ databases">
        <authorList>
            <person name="Mishra B."/>
        </authorList>
    </citation>
    <scope>NUCLEOTIDE SEQUENCE [LARGE SCALE GENOMIC DNA]</scope>
</reference>
<dbReference type="UniPathway" id="UPA00143"/>
<dbReference type="InterPro" id="IPR018957">
    <property type="entry name" value="Znf_C3HC4_RING-type"/>
</dbReference>
<evidence type="ECO:0000256" key="9">
    <source>
        <dbReference type="ARBA" id="ARBA00022737"/>
    </source>
</evidence>
<evidence type="ECO:0000256" key="3">
    <source>
        <dbReference type="ARBA" id="ARBA00003976"/>
    </source>
</evidence>
<dbReference type="EC" id="2.3.2.31" evidence="6"/>
<dbReference type="Pfam" id="PF01485">
    <property type="entry name" value="IBR"/>
    <property type="match status" value="1"/>
</dbReference>
<evidence type="ECO:0000256" key="5">
    <source>
        <dbReference type="ARBA" id="ARBA00005884"/>
    </source>
</evidence>
<dbReference type="InterPro" id="IPR044066">
    <property type="entry name" value="TRIAD_supradom"/>
</dbReference>
<dbReference type="Proteomes" id="UP000467841">
    <property type="component" value="Unassembled WGS sequence"/>
</dbReference>
<dbReference type="Pfam" id="PF00097">
    <property type="entry name" value="zf-C3HC4"/>
    <property type="match status" value="1"/>
</dbReference>
<evidence type="ECO:0000256" key="1">
    <source>
        <dbReference type="ARBA" id="ARBA00001798"/>
    </source>
</evidence>
<evidence type="ECO:0000256" key="12">
    <source>
        <dbReference type="ARBA" id="ARBA00022833"/>
    </source>
</evidence>
<keyword evidence="18" id="KW-1185">Reference proteome</keyword>
<dbReference type="InterPro" id="IPR013083">
    <property type="entry name" value="Znf_RING/FYVE/PHD"/>
</dbReference>
<dbReference type="InterPro" id="IPR001841">
    <property type="entry name" value="Znf_RING"/>
</dbReference>
<keyword evidence="10 13" id="KW-0863">Zinc-finger</keyword>
<evidence type="ECO:0000259" key="14">
    <source>
        <dbReference type="PROSITE" id="PS50089"/>
    </source>
</evidence>
<evidence type="ECO:0000256" key="13">
    <source>
        <dbReference type="PROSITE-ProRule" id="PRU00175"/>
    </source>
</evidence>
<keyword evidence="11" id="KW-0833">Ubl conjugation pathway</keyword>
<evidence type="ECO:0000256" key="6">
    <source>
        <dbReference type="ARBA" id="ARBA00012251"/>
    </source>
</evidence>
<dbReference type="EMBL" id="CACVBM020000965">
    <property type="protein sequence ID" value="CAA7025047.1"/>
    <property type="molecule type" value="Genomic_DNA"/>
</dbReference>
<dbReference type="EMBL" id="CACVBM020001118">
    <property type="protein sequence ID" value="CAA7032103.1"/>
    <property type="molecule type" value="Genomic_DNA"/>
</dbReference>
<evidence type="ECO:0000256" key="8">
    <source>
        <dbReference type="ARBA" id="ARBA00022723"/>
    </source>
</evidence>
<dbReference type="CDD" id="cd22582">
    <property type="entry name" value="BRcat_RBR_unk"/>
    <property type="match status" value="1"/>
</dbReference>
<evidence type="ECO:0000259" key="15">
    <source>
        <dbReference type="PROSITE" id="PS51873"/>
    </source>
</evidence>
<dbReference type="SMART" id="SM00647">
    <property type="entry name" value="IBR"/>
    <property type="match status" value="1"/>
</dbReference>
<protein>
    <recommendedName>
        <fullName evidence="6">RBR-type E3 ubiquitin transferase</fullName>
        <ecNumber evidence="6">2.3.2.31</ecNumber>
    </recommendedName>
</protein>
<keyword evidence="12" id="KW-0862">Zinc</keyword>
<organism evidence="17 18">
    <name type="scientific">Microthlaspi erraticum</name>
    <dbReference type="NCBI Taxonomy" id="1685480"/>
    <lineage>
        <taxon>Eukaryota</taxon>
        <taxon>Viridiplantae</taxon>
        <taxon>Streptophyta</taxon>
        <taxon>Embryophyta</taxon>
        <taxon>Tracheophyta</taxon>
        <taxon>Spermatophyta</taxon>
        <taxon>Magnoliopsida</taxon>
        <taxon>eudicotyledons</taxon>
        <taxon>Gunneridae</taxon>
        <taxon>Pentapetalae</taxon>
        <taxon>rosids</taxon>
        <taxon>malvids</taxon>
        <taxon>Brassicales</taxon>
        <taxon>Brassicaceae</taxon>
        <taxon>Coluteocarpeae</taxon>
        <taxon>Microthlaspi</taxon>
    </lineage>
</organism>
<dbReference type="PROSITE" id="PS50089">
    <property type="entry name" value="ZF_RING_2"/>
    <property type="match status" value="1"/>
</dbReference>
<dbReference type="PROSITE" id="PS51873">
    <property type="entry name" value="TRIAD"/>
    <property type="match status" value="1"/>
</dbReference>
<dbReference type="FunFam" id="3.30.40.10:FF:000230">
    <property type="entry name" value="RBR-type E3 ubiquitin transferase"/>
    <property type="match status" value="1"/>
</dbReference>
<evidence type="ECO:0000313" key="17">
    <source>
        <dbReference type="EMBL" id="CAA7032103.1"/>
    </source>
</evidence>
<evidence type="ECO:0000313" key="16">
    <source>
        <dbReference type="EMBL" id="CAA7025047.1"/>
    </source>
</evidence>
<keyword evidence="7" id="KW-0808">Transferase</keyword>
<dbReference type="InterPro" id="IPR017907">
    <property type="entry name" value="Znf_RING_CS"/>
</dbReference>
<dbReference type="GO" id="GO:0061630">
    <property type="term" value="F:ubiquitin protein ligase activity"/>
    <property type="evidence" value="ECO:0007669"/>
    <property type="project" value="UniProtKB-EC"/>
</dbReference>
<keyword evidence="9" id="KW-0677">Repeat</keyword>
<proteinExistence type="inferred from homology"/>
<evidence type="ECO:0000256" key="4">
    <source>
        <dbReference type="ARBA" id="ARBA00004906"/>
    </source>
</evidence>
<comment type="function">
    <text evidence="3">Might act as an E3 ubiquitin-protein ligase, or as part of E3 complex, which accepts ubiquitin from specific E2 ubiquitin-conjugating enzymes and then transfers it to substrates.</text>
</comment>
<comment type="similarity">
    <text evidence="5">Belongs to the RBR family. Ariadne subfamily.</text>
</comment>
<comment type="cofactor">
    <cofactor evidence="2">
        <name>Zn(2+)</name>
        <dbReference type="ChEBI" id="CHEBI:29105"/>
    </cofactor>
</comment>
<comment type="pathway">
    <text evidence="4">Protein modification; protein ubiquitination.</text>
</comment>
<dbReference type="GO" id="GO:0016567">
    <property type="term" value="P:protein ubiquitination"/>
    <property type="evidence" value="ECO:0007669"/>
    <property type="project" value="UniProtKB-UniPathway"/>
</dbReference>
<dbReference type="PANTHER" id="PTHR11685">
    <property type="entry name" value="RBR FAMILY RING FINGER AND IBR DOMAIN-CONTAINING"/>
    <property type="match status" value="1"/>
</dbReference>
<name>A0A6D2IWS9_9BRAS</name>
<dbReference type="AlphaFoldDB" id="A0A6D2IWS9"/>
<dbReference type="InterPro" id="IPR002867">
    <property type="entry name" value="IBR_dom"/>
</dbReference>
<sequence length="232" mass="26366">MAAMRKSKAGLGLLLHDDYISITTLDVKAAKNGSCVICLDDDIDPHLMFSIDKCGHWFCLNCVKQHIEVKLLDGKIPDCLQHRCESQLSIDRCCNFLTQKLSLMWAQRIREDSIPSDERVYCPNPRCSYMMSKTELLSFSGCAFRRCFKCSASFCIYCKVPWHSKLSCTDYKKLHSILQDDDAKLQSLANRVDMSFATRVEPSGTPGPMESASVIVSITKSRIFFVFCVWLF</sequence>
<evidence type="ECO:0000256" key="10">
    <source>
        <dbReference type="ARBA" id="ARBA00022771"/>
    </source>
</evidence>
<dbReference type="PROSITE" id="PS00518">
    <property type="entry name" value="ZF_RING_1"/>
    <property type="match status" value="1"/>
</dbReference>
<dbReference type="GO" id="GO:0008270">
    <property type="term" value="F:zinc ion binding"/>
    <property type="evidence" value="ECO:0007669"/>
    <property type="project" value="UniProtKB-KW"/>
</dbReference>
<evidence type="ECO:0000256" key="7">
    <source>
        <dbReference type="ARBA" id="ARBA00022679"/>
    </source>
</evidence>
<keyword evidence="8" id="KW-0479">Metal-binding</keyword>
<feature type="domain" description="RING-type" evidence="14">
    <location>
        <begin position="35"/>
        <end position="83"/>
    </location>
</feature>
<comment type="catalytic activity">
    <reaction evidence="1">
        <text>[E2 ubiquitin-conjugating enzyme]-S-ubiquitinyl-L-cysteine + [acceptor protein]-L-lysine = [E2 ubiquitin-conjugating enzyme]-L-cysteine + [acceptor protein]-N(6)-ubiquitinyl-L-lysine.</text>
        <dbReference type="EC" id="2.3.2.31"/>
    </reaction>
</comment>
<evidence type="ECO:0000256" key="11">
    <source>
        <dbReference type="ARBA" id="ARBA00022786"/>
    </source>
</evidence>
<dbReference type="OrthoDB" id="1024489at2759"/>
<feature type="domain" description="RING-type" evidence="15">
    <location>
        <begin position="31"/>
        <end position="232"/>
    </location>
</feature>
<gene>
    <name evidence="16" type="ORF">MERR_LOCUS12282</name>
    <name evidence="17" type="ORF">MERR_LOCUS19338</name>
</gene>